<dbReference type="Gene3D" id="3.40.720.10">
    <property type="entry name" value="Alkaline Phosphatase, subunit A"/>
    <property type="match status" value="1"/>
</dbReference>
<dbReference type="GO" id="GO:0005737">
    <property type="term" value="C:cytoplasm"/>
    <property type="evidence" value="ECO:0007669"/>
    <property type="project" value="TreeGrafter"/>
</dbReference>
<proteinExistence type="inferred from homology"/>
<keyword evidence="5" id="KW-0378">Hydrolase</keyword>
<dbReference type="RefSeq" id="WP_226694548.1">
    <property type="nucleotide sequence ID" value="NZ_JAJAPX010000001.1"/>
</dbReference>
<protein>
    <submittedName>
        <fullName evidence="8">Sulfatase</fullName>
    </submittedName>
</protein>
<comment type="similarity">
    <text evidence="2">Belongs to the sulfatase family.</text>
</comment>
<dbReference type="CDD" id="cd16030">
    <property type="entry name" value="iduronate-2-sulfatase"/>
    <property type="match status" value="1"/>
</dbReference>
<accession>A0A9X1I3K7</accession>
<dbReference type="PANTHER" id="PTHR45953">
    <property type="entry name" value="IDURONATE 2-SULFATASE"/>
    <property type="match status" value="1"/>
</dbReference>
<evidence type="ECO:0000256" key="5">
    <source>
        <dbReference type="ARBA" id="ARBA00022801"/>
    </source>
</evidence>
<keyword evidence="4" id="KW-0732">Signal</keyword>
<dbReference type="InterPro" id="IPR024607">
    <property type="entry name" value="Sulfatase_CS"/>
</dbReference>
<evidence type="ECO:0000256" key="4">
    <source>
        <dbReference type="ARBA" id="ARBA00022729"/>
    </source>
</evidence>
<name>A0A9X1I3K7_9FLAO</name>
<dbReference type="AlphaFoldDB" id="A0A9X1I3K7"/>
<comment type="caution">
    <text evidence="8">The sequence shown here is derived from an EMBL/GenBank/DDBJ whole genome shotgun (WGS) entry which is preliminary data.</text>
</comment>
<dbReference type="SUPFAM" id="SSF53649">
    <property type="entry name" value="Alkaline phosphatase-like"/>
    <property type="match status" value="1"/>
</dbReference>
<keyword evidence="3" id="KW-0479">Metal-binding</keyword>
<dbReference type="InterPro" id="IPR017850">
    <property type="entry name" value="Alkaline_phosphatase_core_sf"/>
</dbReference>
<dbReference type="GO" id="GO:0004423">
    <property type="term" value="F:iduronate-2-sulfatase activity"/>
    <property type="evidence" value="ECO:0007669"/>
    <property type="project" value="InterPro"/>
</dbReference>
<sequence>MNLKLIKLSVVVQFLVILVACNGEKNVKAEVTQENNKPNILFIPIDDLRPELGCYGNDLVISPNIDKLAENGVVFNNAYCQQAVCTPSRTSLLTGLRPDSTQVWDLRTHFRTNLPNVVSLPQFFKNNGYYTVGLGKTFHNTLQDSIAWNEYLHVDGFPFDPDAVYVNHDNIVEQKELELKRLKNGKAKFDKYGFIYSKTRSSEMGISEDDAYYDGAQTTLAIKKLKALKNSKTPFFLSVGFYKPHLPFNAPKKYWDLYDRDKIPLANNQYAPKDSPEFSIHGDAELRGYVDAKNNLPKPNEAPWDEDKQRELIHAYYACVSYIDAQIGRLLNELNQLGLAENTIVVLWGDHGWKLGEHNGWGKQTNYEIDTRVPLIISGNGVKSKGKTSHALTEFVDVYPTLCDMAGFSVPEHLQGLSLKPVLEDSEVTIKDAAYSQFLLGRYGPPEARKQERMGYTVRTDRYRYVEWYTWNKNKNVPEQLIARELFDHENDTQENYNIVNNPEHEILIKQLSNKLKEGFTF</sequence>
<evidence type="ECO:0000313" key="8">
    <source>
        <dbReference type="EMBL" id="MCB4807077.1"/>
    </source>
</evidence>
<evidence type="ECO:0000259" key="7">
    <source>
        <dbReference type="Pfam" id="PF00884"/>
    </source>
</evidence>
<evidence type="ECO:0000256" key="3">
    <source>
        <dbReference type="ARBA" id="ARBA00022723"/>
    </source>
</evidence>
<dbReference type="EMBL" id="JAJAPX010000001">
    <property type="protein sequence ID" value="MCB4807077.1"/>
    <property type="molecule type" value="Genomic_DNA"/>
</dbReference>
<dbReference type="Pfam" id="PF00884">
    <property type="entry name" value="Sulfatase"/>
    <property type="match status" value="1"/>
</dbReference>
<keyword evidence="9" id="KW-1185">Reference proteome</keyword>
<dbReference type="PROSITE" id="PS51257">
    <property type="entry name" value="PROKAR_LIPOPROTEIN"/>
    <property type="match status" value="1"/>
</dbReference>
<evidence type="ECO:0000256" key="6">
    <source>
        <dbReference type="ARBA" id="ARBA00022837"/>
    </source>
</evidence>
<dbReference type="GO" id="GO:0046872">
    <property type="term" value="F:metal ion binding"/>
    <property type="evidence" value="ECO:0007669"/>
    <property type="project" value="UniProtKB-KW"/>
</dbReference>
<dbReference type="PANTHER" id="PTHR45953:SF1">
    <property type="entry name" value="IDURONATE 2-SULFATASE"/>
    <property type="match status" value="1"/>
</dbReference>
<dbReference type="InterPro" id="IPR035874">
    <property type="entry name" value="IDS"/>
</dbReference>
<evidence type="ECO:0000256" key="2">
    <source>
        <dbReference type="ARBA" id="ARBA00008779"/>
    </source>
</evidence>
<evidence type="ECO:0000256" key="1">
    <source>
        <dbReference type="ARBA" id="ARBA00001913"/>
    </source>
</evidence>
<keyword evidence="6" id="KW-0106">Calcium</keyword>
<reference evidence="8" key="1">
    <citation type="submission" date="2021-10" db="EMBL/GenBank/DDBJ databases">
        <title>Tamlana sargassums sp. nov., and Tamlana laminarinivorans sp. nov., two new bacteria isolated from the brown alga.</title>
        <authorList>
            <person name="Li J."/>
        </authorList>
    </citation>
    <scope>NUCLEOTIDE SEQUENCE</scope>
    <source>
        <strain evidence="8">62-3</strain>
    </source>
</reference>
<dbReference type="Proteomes" id="UP001139286">
    <property type="component" value="Unassembled WGS sequence"/>
</dbReference>
<comment type="cofactor">
    <cofactor evidence="1">
        <name>Ca(2+)</name>
        <dbReference type="ChEBI" id="CHEBI:29108"/>
    </cofactor>
</comment>
<gene>
    <name evidence="8" type="ORF">LG651_02355</name>
</gene>
<evidence type="ECO:0000313" key="9">
    <source>
        <dbReference type="Proteomes" id="UP001139286"/>
    </source>
</evidence>
<dbReference type="PROSITE" id="PS00523">
    <property type="entry name" value="SULFATASE_1"/>
    <property type="match status" value="1"/>
</dbReference>
<dbReference type="InterPro" id="IPR000917">
    <property type="entry name" value="Sulfatase_N"/>
</dbReference>
<organism evidence="8 9">
    <name type="scientific">Neotamlana sargassicola</name>
    <dbReference type="NCBI Taxonomy" id="2883125"/>
    <lineage>
        <taxon>Bacteria</taxon>
        <taxon>Pseudomonadati</taxon>
        <taxon>Bacteroidota</taxon>
        <taxon>Flavobacteriia</taxon>
        <taxon>Flavobacteriales</taxon>
        <taxon>Flavobacteriaceae</taxon>
        <taxon>Neotamlana</taxon>
    </lineage>
</organism>
<feature type="domain" description="Sulfatase N-terminal" evidence="7">
    <location>
        <begin position="38"/>
        <end position="407"/>
    </location>
</feature>